<dbReference type="GO" id="GO:0003677">
    <property type="term" value="F:DNA binding"/>
    <property type="evidence" value="ECO:0007669"/>
    <property type="project" value="InterPro"/>
</dbReference>
<evidence type="ECO:0000256" key="5">
    <source>
        <dbReference type="ARBA" id="ARBA00023015"/>
    </source>
</evidence>
<keyword evidence="4" id="KW-0862">Zinc</keyword>
<keyword evidence="12" id="KW-1185">Reference proteome</keyword>
<feature type="domain" description="BED-type" evidence="10">
    <location>
        <begin position="1"/>
        <end position="51"/>
    </location>
</feature>
<feature type="compositionally biased region" description="Acidic residues" evidence="9">
    <location>
        <begin position="59"/>
        <end position="70"/>
    </location>
</feature>
<dbReference type="GO" id="GO:0009791">
    <property type="term" value="P:post-embryonic development"/>
    <property type="evidence" value="ECO:0007669"/>
    <property type="project" value="UniProtKB-ARBA"/>
</dbReference>
<dbReference type="InterPro" id="IPR036236">
    <property type="entry name" value="Znf_C2H2_sf"/>
</dbReference>
<proteinExistence type="predicted"/>
<dbReference type="Pfam" id="PF02892">
    <property type="entry name" value="zf-BED"/>
    <property type="match status" value="1"/>
</dbReference>
<accession>A0A151K2B6</accession>
<dbReference type="AlphaFoldDB" id="A0A151K2B6"/>
<keyword evidence="2" id="KW-0479">Metal-binding</keyword>
<dbReference type="PANTHER" id="PTHR46481">
    <property type="entry name" value="ZINC FINGER BED DOMAIN-CONTAINING PROTEIN 4"/>
    <property type="match status" value="1"/>
</dbReference>
<dbReference type="GO" id="GO:0008270">
    <property type="term" value="F:zinc ion binding"/>
    <property type="evidence" value="ECO:0007669"/>
    <property type="project" value="UniProtKB-KW"/>
</dbReference>
<dbReference type="SMART" id="SM00614">
    <property type="entry name" value="ZnF_BED"/>
    <property type="match status" value="1"/>
</dbReference>
<evidence type="ECO:0000313" key="12">
    <source>
        <dbReference type="Proteomes" id="UP000078542"/>
    </source>
</evidence>
<comment type="caution">
    <text evidence="11">The sequence shown here is derived from an EMBL/GenBank/DDBJ whole genome shotgun (WGS) entry which is preliminary data.</text>
</comment>
<dbReference type="EMBL" id="LKEX01016677">
    <property type="protein sequence ID" value="KYN50266.1"/>
    <property type="molecule type" value="Genomic_DNA"/>
</dbReference>
<evidence type="ECO:0000256" key="4">
    <source>
        <dbReference type="ARBA" id="ARBA00022833"/>
    </source>
</evidence>
<dbReference type="SUPFAM" id="SSF140996">
    <property type="entry name" value="Hermes dimerisation domain"/>
    <property type="match status" value="1"/>
</dbReference>
<dbReference type="InterPro" id="IPR052035">
    <property type="entry name" value="ZnF_BED_domain_contain"/>
</dbReference>
<evidence type="ECO:0000256" key="7">
    <source>
        <dbReference type="ARBA" id="ARBA00023242"/>
    </source>
</evidence>
<evidence type="ECO:0000256" key="3">
    <source>
        <dbReference type="ARBA" id="ARBA00022771"/>
    </source>
</evidence>
<dbReference type="InterPro" id="IPR003656">
    <property type="entry name" value="Znf_BED"/>
</dbReference>
<dbReference type="InterPro" id="IPR012337">
    <property type="entry name" value="RNaseH-like_sf"/>
</dbReference>
<evidence type="ECO:0000256" key="6">
    <source>
        <dbReference type="ARBA" id="ARBA00023163"/>
    </source>
</evidence>
<name>A0A151K2B6_9HYME</name>
<keyword evidence="7" id="KW-0539">Nucleus</keyword>
<organism evidence="11 12">
    <name type="scientific">Cyphomyrmex costatus</name>
    <dbReference type="NCBI Taxonomy" id="456900"/>
    <lineage>
        <taxon>Eukaryota</taxon>
        <taxon>Metazoa</taxon>
        <taxon>Ecdysozoa</taxon>
        <taxon>Arthropoda</taxon>
        <taxon>Hexapoda</taxon>
        <taxon>Insecta</taxon>
        <taxon>Pterygota</taxon>
        <taxon>Neoptera</taxon>
        <taxon>Endopterygota</taxon>
        <taxon>Hymenoptera</taxon>
        <taxon>Apocrita</taxon>
        <taxon>Aculeata</taxon>
        <taxon>Formicoidea</taxon>
        <taxon>Formicidae</taxon>
        <taxon>Myrmicinae</taxon>
        <taxon>Cyphomyrmex</taxon>
    </lineage>
</organism>
<comment type="subcellular location">
    <subcellularLocation>
        <location evidence="1">Nucleus</location>
    </subcellularLocation>
</comment>
<dbReference type="SUPFAM" id="SSF53098">
    <property type="entry name" value="Ribonuclease H-like"/>
    <property type="match status" value="1"/>
</dbReference>
<dbReference type="Proteomes" id="UP000078542">
    <property type="component" value="Unassembled WGS sequence"/>
</dbReference>
<evidence type="ECO:0000256" key="2">
    <source>
        <dbReference type="ARBA" id="ARBA00022723"/>
    </source>
</evidence>
<gene>
    <name evidence="11" type="ORF">ALC62_07831</name>
</gene>
<evidence type="ECO:0000259" key="10">
    <source>
        <dbReference type="PROSITE" id="PS50808"/>
    </source>
</evidence>
<keyword evidence="6" id="KW-0804">Transcription</keyword>
<reference evidence="11 12" key="1">
    <citation type="submission" date="2016-03" db="EMBL/GenBank/DDBJ databases">
        <title>Cyphomyrmex costatus WGS genome.</title>
        <authorList>
            <person name="Nygaard S."/>
            <person name="Hu H."/>
            <person name="Boomsma J."/>
            <person name="Zhang G."/>
        </authorList>
    </citation>
    <scope>NUCLEOTIDE SEQUENCE [LARGE SCALE GENOMIC DNA]</scope>
    <source>
        <strain evidence="11">MS0001</strain>
        <tissue evidence="11">Whole body</tissue>
    </source>
</reference>
<dbReference type="SUPFAM" id="SSF57667">
    <property type="entry name" value="beta-beta-alpha zinc fingers"/>
    <property type="match status" value="1"/>
</dbReference>
<keyword evidence="3 8" id="KW-0863">Zinc-finger</keyword>
<keyword evidence="5" id="KW-0805">Transcription regulation</keyword>
<evidence type="ECO:0000256" key="1">
    <source>
        <dbReference type="ARBA" id="ARBA00004123"/>
    </source>
</evidence>
<dbReference type="GO" id="GO:0005634">
    <property type="term" value="C:nucleus"/>
    <property type="evidence" value="ECO:0007669"/>
    <property type="project" value="UniProtKB-SubCell"/>
</dbReference>
<dbReference type="PANTHER" id="PTHR46481:SF10">
    <property type="entry name" value="ZINC FINGER BED DOMAIN-CONTAINING PROTEIN 39"/>
    <property type="match status" value="1"/>
</dbReference>
<feature type="region of interest" description="Disordered" evidence="9">
    <location>
        <begin position="53"/>
        <end position="76"/>
    </location>
</feature>
<protein>
    <submittedName>
        <fullName evidence="11">Zinc finger BED domain-containing protein 1</fullName>
    </submittedName>
</protein>
<evidence type="ECO:0000256" key="9">
    <source>
        <dbReference type="SAM" id="MobiDB-lite"/>
    </source>
</evidence>
<evidence type="ECO:0000256" key="8">
    <source>
        <dbReference type="PROSITE-ProRule" id="PRU00027"/>
    </source>
</evidence>
<sequence>MKSLVWKIFTKNKDGSFAKCNICKNEYRTSGNTSNLLDHCKRKHKLQLDRLRKQNDVETTSESDADDCDDPVAGPSTTVKRRKVTIKNYMTKQYVPYDKNSDRKIKLDQLLVEYVAHDLEPFRIVERKYFQRFIHELDNKYELPSRTQLKDVLLPKLYNQMKAILVKILSTVNHISITTDMWMSTANDGILTLTIHFIYDNDIKSAMLEIRKVVGHHTAEHIAKVKITIHNIFIESVLV</sequence>
<dbReference type="STRING" id="456900.A0A151K2B6"/>
<evidence type="ECO:0000313" key="11">
    <source>
        <dbReference type="EMBL" id="KYN50266.1"/>
    </source>
</evidence>
<dbReference type="PROSITE" id="PS50808">
    <property type="entry name" value="ZF_BED"/>
    <property type="match status" value="1"/>
</dbReference>